<dbReference type="NCBIfam" id="NF004677">
    <property type="entry name" value="PRK06019.1-3"/>
    <property type="match status" value="1"/>
</dbReference>
<dbReference type="FunFam" id="3.30.470.20:FF:000029">
    <property type="entry name" value="N5-carboxyaminoimidazole ribonucleotide synthase"/>
    <property type="match status" value="1"/>
</dbReference>
<dbReference type="GO" id="GO:0046872">
    <property type="term" value="F:metal ion binding"/>
    <property type="evidence" value="ECO:0007669"/>
    <property type="project" value="InterPro"/>
</dbReference>
<organism evidence="8 9">
    <name type="scientific">Chitinimonas arctica</name>
    <dbReference type="NCBI Taxonomy" id="2594795"/>
    <lineage>
        <taxon>Bacteria</taxon>
        <taxon>Pseudomonadati</taxon>
        <taxon>Pseudomonadota</taxon>
        <taxon>Betaproteobacteria</taxon>
        <taxon>Neisseriales</taxon>
        <taxon>Chitinibacteraceae</taxon>
        <taxon>Chitinimonas</taxon>
    </lineage>
</organism>
<reference evidence="9" key="1">
    <citation type="submission" date="2019-07" db="EMBL/GenBank/DDBJ databases">
        <title>Chitinimonas sp. nov., isolated from Ny-Alesund, arctica soil.</title>
        <authorList>
            <person name="Xu Q."/>
            <person name="Peng F."/>
        </authorList>
    </citation>
    <scope>NUCLEOTIDE SEQUENCE [LARGE SCALE GENOMIC DNA]</scope>
    <source>
        <strain evidence="9">R3-44</strain>
    </source>
</reference>
<proteinExistence type="inferred from homology"/>
<dbReference type="FunFam" id="3.30.1490.20:FF:000015">
    <property type="entry name" value="N5-carboxyaminoimidazole ribonucleotide synthase"/>
    <property type="match status" value="1"/>
</dbReference>
<feature type="domain" description="ATP-grasp" evidence="7">
    <location>
        <begin position="113"/>
        <end position="301"/>
    </location>
</feature>
<dbReference type="SUPFAM" id="SSF56059">
    <property type="entry name" value="Glutathione synthetase ATP-binding domain-like"/>
    <property type="match status" value="1"/>
</dbReference>
<dbReference type="NCBIfam" id="NF004675">
    <property type="entry name" value="PRK06019.1-1"/>
    <property type="match status" value="1"/>
</dbReference>
<feature type="binding site" evidence="5">
    <location>
        <begin position="271"/>
        <end position="272"/>
    </location>
    <ligand>
        <name>ATP</name>
        <dbReference type="ChEBI" id="CHEBI:30616"/>
    </ligand>
</feature>
<dbReference type="NCBIfam" id="TIGR01161">
    <property type="entry name" value="purK"/>
    <property type="match status" value="1"/>
</dbReference>
<dbReference type="InterPro" id="IPR013815">
    <property type="entry name" value="ATP_grasp_subdomain_1"/>
</dbReference>
<dbReference type="InterPro" id="IPR016185">
    <property type="entry name" value="PreATP-grasp_dom_sf"/>
</dbReference>
<keyword evidence="2 5" id="KW-0547">Nucleotide-binding</keyword>
<dbReference type="PANTHER" id="PTHR11609">
    <property type="entry name" value="PURINE BIOSYNTHESIS PROTEIN 6/7, PUR6/7"/>
    <property type="match status" value="1"/>
</dbReference>
<comment type="catalytic activity">
    <reaction evidence="5 6">
        <text>5-amino-1-(5-phospho-beta-D-ribosyl)imidazole + hydrogencarbonate + ATP = 5-carboxyamino-1-(5-phospho-D-ribosyl)imidazole + ADP + phosphate + 2 H(+)</text>
        <dbReference type="Rhea" id="RHEA:19317"/>
        <dbReference type="ChEBI" id="CHEBI:15378"/>
        <dbReference type="ChEBI" id="CHEBI:17544"/>
        <dbReference type="ChEBI" id="CHEBI:30616"/>
        <dbReference type="ChEBI" id="CHEBI:43474"/>
        <dbReference type="ChEBI" id="CHEBI:58730"/>
        <dbReference type="ChEBI" id="CHEBI:137981"/>
        <dbReference type="ChEBI" id="CHEBI:456216"/>
        <dbReference type="EC" id="6.3.4.18"/>
    </reaction>
</comment>
<keyword evidence="1 5" id="KW-0436">Ligase</keyword>
<keyword evidence="4 5" id="KW-0067">ATP-binding</keyword>
<keyword evidence="9" id="KW-1185">Reference proteome</keyword>
<dbReference type="GO" id="GO:0004638">
    <property type="term" value="F:phosphoribosylaminoimidazole carboxylase activity"/>
    <property type="evidence" value="ECO:0007669"/>
    <property type="project" value="InterPro"/>
</dbReference>
<dbReference type="Gene3D" id="3.30.1490.20">
    <property type="entry name" value="ATP-grasp fold, A domain"/>
    <property type="match status" value="1"/>
</dbReference>
<dbReference type="GO" id="GO:0005524">
    <property type="term" value="F:ATP binding"/>
    <property type="evidence" value="ECO:0007669"/>
    <property type="project" value="UniProtKB-UniRule"/>
</dbReference>
<feature type="binding site" evidence="5">
    <location>
        <position position="148"/>
    </location>
    <ligand>
        <name>ATP</name>
        <dbReference type="ChEBI" id="CHEBI:30616"/>
    </ligand>
</feature>
<comment type="function">
    <text evidence="6">Catalyzes the ATP-dependent conversion of 5-aminoimidazole ribonucleotide (AIR) and HCO(3)- to N5-carboxyaminoimidazole ribonucleotide (N5-CAIR).</text>
</comment>
<dbReference type="InterPro" id="IPR054350">
    <property type="entry name" value="PurT/PurK_preATP-grasp"/>
</dbReference>
<dbReference type="SUPFAM" id="SSF51246">
    <property type="entry name" value="Rudiment single hybrid motif"/>
    <property type="match status" value="1"/>
</dbReference>
<dbReference type="PANTHER" id="PTHR11609:SF5">
    <property type="entry name" value="PHOSPHORIBOSYLAMINOIMIDAZOLE CARBOXYLASE"/>
    <property type="match status" value="1"/>
</dbReference>
<evidence type="ECO:0000256" key="5">
    <source>
        <dbReference type="HAMAP-Rule" id="MF_01928"/>
    </source>
</evidence>
<comment type="function">
    <text evidence="5">Catalyzes the ATP-dependent conversion of 5-aminoimidazole ribonucleotide (AIR) and HCO(3)(-) to N5-carboxyaminoimidazole ribonucleotide (N5-CAIR).</text>
</comment>
<comment type="pathway">
    <text evidence="5 6">Purine metabolism; IMP biosynthesis via de novo pathway; 5-amino-1-(5-phospho-D-ribosyl)imidazole-4-carboxylate from 5-amino-1-(5-phospho-D-ribosyl)imidazole (N5-CAIR route): step 1/2.</text>
</comment>
<feature type="binding site" evidence="5">
    <location>
        <begin position="153"/>
        <end position="159"/>
    </location>
    <ligand>
        <name>ATP</name>
        <dbReference type="ChEBI" id="CHEBI:30616"/>
    </ligand>
</feature>
<evidence type="ECO:0000256" key="3">
    <source>
        <dbReference type="ARBA" id="ARBA00022755"/>
    </source>
</evidence>
<evidence type="ECO:0000259" key="7">
    <source>
        <dbReference type="PROSITE" id="PS50975"/>
    </source>
</evidence>
<dbReference type="RefSeq" id="WP_144278339.1">
    <property type="nucleotide sequence ID" value="NZ_CP041730.1"/>
</dbReference>
<evidence type="ECO:0000256" key="1">
    <source>
        <dbReference type="ARBA" id="ARBA00022598"/>
    </source>
</evidence>
<accession>A0A516SFK9</accession>
<dbReference type="Pfam" id="PF02222">
    <property type="entry name" value="ATP-grasp"/>
    <property type="match status" value="1"/>
</dbReference>
<comment type="subunit">
    <text evidence="5 6">Homodimer.</text>
</comment>
<dbReference type="GO" id="GO:0034028">
    <property type="term" value="F:5-(carboxyamino)imidazole ribonucleotide synthase activity"/>
    <property type="evidence" value="ECO:0007669"/>
    <property type="project" value="UniProtKB-UniRule"/>
</dbReference>
<dbReference type="NCBIfam" id="NF004679">
    <property type="entry name" value="PRK06019.1-5"/>
    <property type="match status" value="1"/>
</dbReference>
<dbReference type="Gene3D" id="3.40.50.20">
    <property type="match status" value="1"/>
</dbReference>
<evidence type="ECO:0000256" key="6">
    <source>
        <dbReference type="RuleBase" id="RU361200"/>
    </source>
</evidence>
<dbReference type="InterPro" id="IPR040686">
    <property type="entry name" value="PurK_C"/>
</dbReference>
<dbReference type="SUPFAM" id="SSF52440">
    <property type="entry name" value="PreATP-grasp domain"/>
    <property type="match status" value="1"/>
</dbReference>
<dbReference type="Pfam" id="PF22660">
    <property type="entry name" value="RS_preATP-grasp-like"/>
    <property type="match status" value="1"/>
</dbReference>
<protein>
    <recommendedName>
        <fullName evidence="5 6">N5-carboxyaminoimidazole ribonucleotide synthase</fullName>
        <shortName evidence="5 6">N5-CAIR synthase</shortName>
        <ecNumber evidence="5 6">6.3.4.18</ecNumber>
    </recommendedName>
    <alternativeName>
        <fullName evidence="5 6">5-(carboxyamino)imidazole ribonucleotide synthetase</fullName>
    </alternativeName>
</protein>
<dbReference type="InterPro" id="IPR003135">
    <property type="entry name" value="ATP-grasp_carboxylate-amine"/>
</dbReference>
<dbReference type="InterPro" id="IPR011054">
    <property type="entry name" value="Rudment_hybrid_motif"/>
</dbReference>
<dbReference type="KEGG" id="cari:FNU76_11555"/>
<evidence type="ECO:0000256" key="4">
    <source>
        <dbReference type="ARBA" id="ARBA00022840"/>
    </source>
</evidence>
<dbReference type="EC" id="6.3.4.18" evidence="5 6"/>
<dbReference type="GO" id="GO:0005829">
    <property type="term" value="C:cytosol"/>
    <property type="evidence" value="ECO:0007669"/>
    <property type="project" value="TreeGrafter"/>
</dbReference>
<feature type="binding site" evidence="5">
    <location>
        <position position="214"/>
    </location>
    <ligand>
        <name>ATP</name>
        <dbReference type="ChEBI" id="CHEBI:30616"/>
    </ligand>
</feature>
<evidence type="ECO:0000313" key="8">
    <source>
        <dbReference type="EMBL" id="QDQ26946.1"/>
    </source>
</evidence>
<sequence>MSAKQPILPPAMLGILGGGQLGRMFAMAAKTMGYRVTVLDPDAGAPAADFADVHLCAAYNDHAALRELAETCAAITTEFENVNAESMRWLAQHVPVSPSGDCLAIAQDRIQEKAWIRKAGLATAPYLALDTVADLNHDLSPYLPGILKTARLGYDGKGQVRVQTASDARAAYADLGGQPCVLEKMLPLRCEVSAIVTRSNAHEVAVFPLAENRHRNGILDISIVPAQLAPALAEEAQRMAVRLAEALDYIGVLAVEFFVLEDGAEVALVINEIAPRPHNSGHYTIDACVTSQYQQQVRAMCGLHPGATGLLSPVVMVNLLGDSWRADGGEPNWDVLMQAPNTHLHLYGKAEARPGRKMGHYCVLAADSEAALQQAEAIKDTL</sequence>
<evidence type="ECO:0000256" key="2">
    <source>
        <dbReference type="ARBA" id="ARBA00022741"/>
    </source>
</evidence>
<feature type="binding site" evidence="5">
    <location>
        <position position="191"/>
    </location>
    <ligand>
        <name>ATP</name>
        <dbReference type="ChEBI" id="CHEBI:30616"/>
    </ligand>
</feature>
<evidence type="ECO:0000313" key="9">
    <source>
        <dbReference type="Proteomes" id="UP000317550"/>
    </source>
</evidence>
<keyword evidence="3 5" id="KW-0658">Purine biosynthesis</keyword>
<dbReference type="Pfam" id="PF17769">
    <property type="entry name" value="PurK_C"/>
    <property type="match status" value="1"/>
</dbReference>
<dbReference type="OrthoDB" id="9804625at2"/>
<dbReference type="InterPro" id="IPR011761">
    <property type="entry name" value="ATP-grasp"/>
</dbReference>
<dbReference type="UniPathway" id="UPA00074">
    <property type="reaction ID" value="UER00942"/>
</dbReference>
<dbReference type="Proteomes" id="UP000317550">
    <property type="component" value="Chromosome"/>
</dbReference>
<dbReference type="GO" id="GO:0006189">
    <property type="term" value="P:'de novo' IMP biosynthetic process"/>
    <property type="evidence" value="ECO:0007669"/>
    <property type="project" value="UniProtKB-UniRule"/>
</dbReference>
<feature type="binding site" evidence="5">
    <location>
        <begin position="183"/>
        <end position="186"/>
    </location>
    <ligand>
        <name>ATP</name>
        <dbReference type="ChEBI" id="CHEBI:30616"/>
    </ligand>
</feature>
<dbReference type="Gene3D" id="3.30.470.20">
    <property type="entry name" value="ATP-grasp fold, B domain"/>
    <property type="match status" value="1"/>
</dbReference>
<dbReference type="FunFam" id="3.40.50.20:FF:000016">
    <property type="entry name" value="N5-carboxyaminoimidazole ribonucleotide synthase"/>
    <property type="match status" value="1"/>
</dbReference>
<dbReference type="AlphaFoldDB" id="A0A516SFK9"/>
<feature type="binding site" evidence="5">
    <location>
        <position position="109"/>
    </location>
    <ligand>
        <name>ATP</name>
        <dbReference type="ChEBI" id="CHEBI:30616"/>
    </ligand>
</feature>
<dbReference type="EMBL" id="CP041730">
    <property type="protein sequence ID" value="QDQ26946.1"/>
    <property type="molecule type" value="Genomic_DNA"/>
</dbReference>
<dbReference type="NCBIfam" id="NF004676">
    <property type="entry name" value="PRK06019.1-2"/>
    <property type="match status" value="1"/>
</dbReference>
<dbReference type="PROSITE" id="PS50975">
    <property type="entry name" value="ATP_GRASP"/>
    <property type="match status" value="1"/>
</dbReference>
<comment type="similarity">
    <text evidence="5 6">Belongs to the PurK/PurT family.</text>
</comment>
<dbReference type="HAMAP" id="MF_01928">
    <property type="entry name" value="PurK"/>
    <property type="match status" value="1"/>
</dbReference>
<dbReference type="InterPro" id="IPR005875">
    <property type="entry name" value="PurK"/>
</dbReference>
<gene>
    <name evidence="5 6" type="primary">purK</name>
    <name evidence="8" type="ORF">FNU76_11555</name>
</gene>
<name>A0A516SFK9_9NEIS</name>